<protein>
    <submittedName>
        <fullName evidence="2">Uncharacterized protein</fullName>
    </submittedName>
</protein>
<evidence type="ECO:0000256" key="1">
    <source>
        <dbReference type="SAM" id="Phobius"/>
    </source>
</evidence>
<evidence type="ECO:0000313" key="2">
    <source>
        <dbReference type="EMBL" id="CAI8014523.1"/>
    </source>
</evidence>
<comment type="caution">
    <text evidence="2">The sequence shown here is derived from an EMBL/GenBank/DDBJ whole genome shotgun (WGS) entry which is preliminary data.</text>
</comment>
<feature type="transmembrane region" description="Helical" evidence="1">
    <location>
        <begin position="99"/>
        <end position="120"/>
    </location>
</feature>
<dbReference type="Proteomes" id="UP001174909">
    <property type="component" value="Unassembled WGS sequence"/>
</dbReference>
<reference evidence="2" key="1">
    <citation type="submission" date="2023-03" db="EMBL/GenBank/DDBJ databases">
        <authorList>
            <person name="Steffen K."/>
            <person name="Cardenas P."/>
        </authorList>
    </citation>
    <scope>NUCLEOTIDE SEQUENCE</scope>
</reference>
<evidence type="ECO:0000313" key="3">
    <source>
        <dbReference type="Proteomes" id="UP001174909"/>
    </source>
</evidence>
<keyword evidence="1" id="KW-0812">Transmembrane</keyword>
<feature type="transmembrane region" description="Helical" evidence="1">
    <location>
        <begin position="177"/>
        <end position="194"/>
    </location>
</feature>
<feature type="transmembrane region" description="Helical" evidence="1">
    <location>
        <begin position="61"/>
        <end position="78"/>
    </location>
</feature>
<organism evidence="2 3">
    <name type="scientific">Geodia barretti</name>
    <name type="common">Barrett's horny sponge</name>
    <dbReference type="NCBI Taxonomy" id="519541"/>
    <lineage>
        <taxon>Eukaryota</taxon>
        <taxon>Metazoa</taxon>
        <taxon>Porifera</taxon>
        <taxon>Demospongiae</taxon>
        <taxon>Heteroscleromorpha</taxon>
        <taxon>Tetractinellida</taxon>
        <taxon>Astrophorina</taxon>
        <taxon>Geodiidae</taxon>
        <taxon>Geodia</taxon>
    </lineage>
</organism>
<keyword evidence="1" id="KW-0472">Membrane</keyword>
<dbReference type="AlphaFoldDB" id="A0AA35RPK0"/>
<sequence>MKSNFQEAFPRYPYCVGSLRRTIWFMFTRHGVLAKILMSALLVFGVTYATDLGNKELAQGGIWIAVLLVSLVCCYYLTKLVYNFQLKILFRQFQHCGTVLMLQLMAALFSLGILSTYSLLQQASTVMQNTNTESWIWKVVLNSAVFVGVLQRFLSTILICIGLPVAKQWVGKMKPSVKLTVLELLPWKMFYFLHHLLFPFTEKPVSSLEFYKDSFYVVGVGFHIFHLLWLIILAVYVGYELSLPCKYEARQRGKKEMAGTRRSYLCYPPKSQVVTGLSPGHYALKYKGFQSDREDKELKCRIRTNAMAHEQFRIVFSQLD</sequence>
<keyword evidence="3" id="KW-1185">Reference proteome</keyword>
<feature type="transmembrane region" description="Helical" evidence="1">
    <location>
        <begin position="30"/>
        <end position="49"/>
    </location>
</feature>
<accession>A0AA35RPK0</accession>
<keyword evidence="1" id="KW-1133">Transmembrane helix</keyword>
<name>A0AA35RPK0_GEOBA</name>
<feature type="transmembrane region" description="Helical" evidence="1">
    <location>
        <begin position="140"/>
        <end position="165"/>
    </location>
</feature>
<gene>
    <name evidence="2" type="ORF">GBAR_LOCUS9057</name>
</gene>
<dbReference type="EMBL" id="CASHTH010001369">
    <property type="protein sequence ID" value="CAI8014523.1"/>
    <property type="molecule type" value="Genomic_DNA"/>
</dbReference>
<feature type="transmembrane region" description="Helical" evidence="1">
    <location>
        <begin position="214"/>
        <end position="239"/>
    </location>
</feature>
<proteinExistence type="predicted"/>